<gene>
    <name evidence="1" type="ORF">SAMN04489857_0707</name>
</gene>
<accession>A0A1H1L5J9</accession>
<sequence length="116" mass="12306">MSMTQLHGDTGWVCIAGVNDSNGLYYRVKNGFCTVFGDGGSVWNGNPKANAEVLLATLPAEARPSLGPSINVLCGRNKGVALDSILKVYSDGRVTLYTSVTNTSGYWNGSITYPVL</sequence>
<dbReference type="GeneID" id="78500077"/>
<protein>
    <submittedName>
        <fullName evidence="1">Uncharacterized protein</fullName>
    </submittedName>
</protein>
<proteinExistence type="predicted"/>
<dbReference type="RefSeq" id="WP_090861791.1">
    <property type="nucleotide sequence ID" value="NZ_LT629759.1"/>
</dbReference>
<dbReference type="EMBL" id="LT629759">
    <property type="protein sequence ID" value="SDR69763.1"/>
    <property type="molecule type" value="Genomic_DNA"/>
</dbReference>
<dbReference type="Proteomes" id="UP000199480">
    <property type="component" value="Chromosome I"/>
</dbReference>
<reference evidence="2" key="1">
    <citation type="submission" date="2016-10" db="EMBL/GenBank/DDBJ databases">
        <authorList>
            <person name="Varghese N."/>
            <person name="Submissions S."/>
        </authorList>
    </citation>
    <scope>NUCLEOTIDE SEQUENCE [LARGE SCALE GENOMIC DNA]</scope>
    <source>
        <strain evidence="2">DSM 22620</strain>
    </source>
</reference>
<organism evidence="1 2">
    <name type="scientific">Parafannyhessea umbonata</name>
    <dbReference type="NCBI Taxonomy" id="604330"/>
    <lineage>
        <taxon>Bacteria</taxon>
        <taxon>Bacillati</taxon>
        <taxon>Actinomycetota</taxon>
        <taxon>Coriobacteriia</taxon>
        <taxon>Coriobacteriales</taxon>
        <taxon>Atopobiaceae</taxon>
        <taxon>Parafannyhessea</taxon>
    </lineage>
</organism>
<evidence type="ECO:0000313" key="2">
    <source>
        <dbReference type="Proteomes" id="UP000199480"/>
    </source>
</evidence>
<evidence type="ECO:0000313" key="1">
    <source>
        <dbReference type="EMBL" id="SDR69763.1"/>
    </source>
</evidence>
<dbReference type="AlphaFoldDB" id="A0A1H1L5J9"/>
<name>A0A1H1L5J9_9ACTN</name>